<accession>A0A167H677</accession>
<dbReference type="KEGG" id="dko:I596_3136"/>
<evidence type="ECO:0000256" key="6">
    <source>
        <dbReference type="ARBA" id="ARBA00030967"/>
    </source>
</evidence>
<dbReference type="Proteomes" id="UP000076830">
    <property type="component" value="Chromosome"/>
</dbReference>
<proteinExistence type="inferred from homology"/>
<evidence type="ECO:0000256" key="1">
    <source>
        <dbReference type="ARBA" id="ARBA00004886"/>
    </source>
</evidence>
<evidence type="ECO:0000256" key="3">
    <source>
        <dbReference type="ARBA" id="ARBA00015086"/>
    </source>
</evidence>
<dbReference type="GO" id="GO:0018189">
    <property type="term" value="P:pyrroloquinoline quinone biosynthetic process"/>
    <property type="evidence" value="ECO:0007669"/>
    <property type="project" value="UniProtKB-UniPathway"/>
</dbReference>
<comment type="similarity">
    <text evidence="2">Belongs to the PqqA family.</text>
</comment>
<dbReference type="EMBL" id="CP015249">
    <property type="protein sequence ID" value="ANB19126.1"/>
    <property type="molecule type" value="Genomic_DNA"/>
</dbReference>
<evidence type="ECO:0000256" key="5">
    <source>
        <dbReference type="ARBA" id="ARBA00024749"/>
    </source>
</evidence>
<dbReference type="NCBIfam" id="TIGR02107">
    <property type="entry name" value="PQQ_syn_pqqA"/>
    <property type="match status" value="1"/>
</dbReference>
<gene>
    <name evidence="8" type="ORF">I596_3136</name>
</gene>
<sequence length="65" mass="7475">MRRVARFRAGMLQRDAPRLPGQPLSGCPGRTAGPVRNRRTTMKWETPQASDHRYGFEVTMYIANR</sequence>
<keyword evidence="4" id="KW-0884">PQQ biosynthesis</keyword>
<evidence type="ECO:0000256" key="7">
    <source>
        <dbReference type="SAM" id="MobiDB-lite"/>
    </source>
</evidence>
<reference evidence="8 9" key="1">
    <citation type="submission" date="2016-04" db="EMBL/GenBank/DDBJ databases">
        <title>Complete genome sequence of Dokdonella koreensis DS-123T.</title>
        <authorList>
            <person name="Kim J.F."/>
            <person name="Lee H."/>
            <person name="Kwak M.-J."/>
        </authorList>
    </citation>
    <scope>NUCLEOTIDE SEQUENCE [LARGE SCALE GENOMIC DNA]</scope>
    <source>
        <strain evidence="8 9">DS-123</strain>
    </source>
</reference>
<dbReference type="RefSeq" id="WP_190278921.1">
    <property type="nucleotide sequence ID" value="NZ_CP015249.1"/>
</dbReference>
<dbReference type="UniPathway" id="UPA00539"/>
<keyword evidence="9" id="KW-1185">Reference proteome</keyword>
<dbReference type="STRING" id="1300342.I596_3136"/>
<dbReference type="Pfam" id="PF08042">
    <property type="entry name" value="PqqA"/>
    <property type="match status" value="1"/>
</dbReference>
<dbReference type="AlphaFoldDB" id="A0A167H677"/>
<name>A0A167H677_9GAMM</name>
<dbReference type="InterPro" id="IPR011725">
    <property type="entry name" value="PQQ_synth_PqqA"/>
</dbReference>
<protein>
    <recommendedName>
        <fullName evidence="3">Coenzyme PQQ synthesis protein A</fullName>
    </recommendedName>
    <alternativeName>
        <fullName evidence="6">Pyrroloquinoline quinone biosynthesis protein A</fullName>
    </alternativeName>
</protein>
<evidence type="ECO:0000256" key="2">
    <source>
        <dbReference type="ARBA" id="ARBA00009325"/>
    </source>
</evidence>
<comment type="function">
    <text evidence="5">Required for coenzyme pyrroloquinoline quinone (PQQ) biosynthesis. PQQ is probably formed by cross-linking a specific glutamate to a specific tyrosine residue and excising these residues from the peptide.</text>
</comment>
<feature type="region of interest" description="Disordered" evidence="7">
    <location>
        <begin position="9"/>
        <end position="41"/>
    </location>
</feature>
<evidence type="ECO:0000313" key="9">
    <source>
        <dbReference type="Proteomes" id="UP000076830"/>
    </source>
</evidence>
<evidence type="ECO:0000256" key="4">
    <source>
        <dbReference type="ARBA" id="ARBA00022905"/>
    </source>
</evidence>
<evidence type="ECO:0000313" key="8">
    <source>
        <dbReference type="EMBL" id="ANB19126.1"/>
    </source>
</evidence>
<comment type="pathway">
    <text evidence="1">Cofactor biosynthesis; pyrroloquinoline quinone biosynthesis.</text>
</comment>
<organism evidence="8 9">
    <name type="scientific">Dokdonella koreensis DS-123</name>
    <dbReference type="NCBI Taxonomy" id="1300342"/>
    <lineage>
        <taxon>Bacteria</taxon>
        <taxon>Pseudomonadati</taxon>
        <taxon>Pseudomonadota</taxon>
        <taxon>Gammaproteobacteria</taxon>
        <taxon>Lysobacterales</taxon>
        <taxon>Rhodanobacteraceae</taxon>
        <taxon>Dokdonella</taxon>
    </lineage>
</organism>